<gene>
    <name evidence="2" type="ORF">GCM10007964_46130</name>
</gene>
<organism evidence="2 3">
    <name type="scientific">Sphaerisporangium melleum</name>
    <dbReference type="NCBI Taxonomy" id="321316"/>
    <lineage>
        <taxon>Bacteria</taxon>
        <taxon>Bacillati</taxon>
        <taxon>Actinomycetota</taxon>
        <taxon>Actinomycetes</taxon>
        <taxon>Streptosporangiales</taxon>
        <taxon>Streptosporangiaceae</taxon>
        <taxon>Sphaerisporangium</taxon>
    </lineage>
</organism>
<reference evidence="2" key="1">
    <citation type="journal article" date="2014" name="Int. J. Syst. Evol. Microbiol.">
        <title>Complete genome sequence of Corynebacterium casei LMG S-19264T (=DSM 44701T), isolated from a smear-ripened cheese.</title>
        <authorList>
            <consortium name="US DOE Joint Genome Institute (JGI-PGF)"/>
            <person name="Walter F."/>
            <person name="Albersmeier A."/>
            <person name="Kalinowski J."/>
            <person name="Ruckert C."/>
        </authorList>
    </citation>
    <scope>NUCLEOTIDE SEQUENCE</scope>
    <source>
        <strain evidence="2">JCM 13064</strain>
    </source>
</reference>
<keyword evidence="3" id="KW-1185">Reference proteome</keyword>
<proteinExistence type="predicted"/>
<comment type="caution">
    <text evidence="2">The sequence shown here is derived from an EMBL/GenBank/DDBJ whole genome shotgun (WGS) entry which is preliminary data.</text>
</comment>
<evidence type="ECO:0000259" key="1">
    <source>
        <dbReference type="Pfam" id="PF13400"/>
    </source>
</evidence>
<sequence length="98" mass="9965">MAVIWFIAAALLVVGAGRIARHRAQSAADLSALAGAARAIAAPETACRSAREAAKANRASVSRCVVGDGVVFVRVKVALTLPWTGDLSAVADARAGPR</sequence>
<name>A0A917RC00_9ACTN</name>
<evidence type="ECO:0000313" key="3">
    <source>
        <dbReference type="Proteomes" id="UP000645217"/>
    </source>
</evidence>
<dbReference type="AlphaFoldDB" id="A0A917RC00"/>
<evidence type="ECO:0000313" key="2">
    <source>
        <dbReference type="EMBL" id="GGK98776.1"/>
    </source>
</evidence>
<dbReference type="Pfam" id="PF13400">
    <property type="entry name" value="Tad"/>
    <property type="match status" value="1"/>
</dbReference>
<feature type="domain" description="Putative Flp pilus-assembly TadG-like N-terminal" evidence="1">
    <location>
        <begin position="2"/>
        <end position="38"/>
    </location>
</feature>
<dbReference type="InterPro" id="IPR021202">
    <property type="entry name" value="Rv3654c-like"/>
</dbReference>
<protein>
    <recommendedName>
        <fullName evidence="1">Putative Flp pilus-assembly TadG-like N-terminal domain-containing protein</fullName>
    </recommendedName>
</protein>
<accession>A0A917RC00</accession>
<dbReference type="InterPro" id="IPR028087">
    <property type="entry name" value="Tad_N"/>
</dbReference>
<reference evidence="2" key="2">
    <citation type="submission" date="2020-09" db="EMBL/GenBank/DDBJ databases">
        <authorList>
            <person name="Sun Q."/>
            <person name="Ohkuma M."/>
        </authorList>
    </citation>
    <scope>NUCLEOTIDE SEQUENCE</scope>
    <source>
        <strain evidence="2">JCM 13064</strain>
    </source>
</reference>
<dbReference type="EMBL" id="BMNT01000026">
    <property type="protein sequence ID" value="GGK98776.1"/>
    <property type="molecule type" value="Genomic_DNA"/>
</dbReference>
<dbReference type="NCBIfam" id="TIGR03816">
    <property type="entry name" value="tadE_like_DECH"/>
    <property type="match status" value="1"/>
</dbReference>
<dbReference type="Proteomes" id="UP000645217">
    <property type="component" value="Unassembled WGS sequence"/>
</dbReference>